<dbReference type="EMBL" id="OCNF01000005">
    <property type="protein sequence ID" value="SOD67251.1"/>
    <property type="molecule type" value="Genomic_DNA"/>
</dbReference>
<evidence type="ECO:0000256" key="1">
    <source>
        <dbReference type="ARBA" id="ARBA00022729"/>
    </source>
</evidence>
<dbReference type="SUPFAM" id="SSF53850">
    <property type="entry name" value="Periplasmic binding protein-like II"/>
    <property type="match status" value="1"/>
</dbReference>
<dbReference type="PANTHER" id="PTHR35936:SF19">
    <property type="entry name" value="AMINO-ACID-BINDING PROTEIN YXEM-RELATED"/>
    <property type="match status" value="1"/>
</dbReference>
<dbReference type="InterPro" id="IPR001638">
    <property type="entry name" value="Solute-binding_3/MltF_N"/>
</dbReference>
<keyword evidence="1 2" id="KW-0732">Signal</keyword>
<dbReference type="SMART" id="SM00062">
    <property type="entry name" value="PBPb"/>
    <property type="match status" value="1"/>
</dbReference>
<evidence type="ECO:0000256" key="2">
    <source>
        <dbReference type="SAM" id="SignalP"/>
    </source>
</evidence>
<evidence type="ECO:0000313" key="4">
    <source>
        <dbReference type="EMBL" id="SOD67251.1"/>
    </source>
</evidence>
<proteinExistence type="predicted"/>
<dbReference type="PANTHER" id="PTHR35936">
    <property type="entry name" value="MEMBRANE-BOUND LYTIC MUREIN TRANSGLYCOSYLASE F"/>
    <property type="match status" value="1"/>
</dbReference>
<keyword evidence="5" id="KW-1185">Reference proteome</keyword>
<dbReference type="RefSeq" id="WP_179655795.1">
    <property type="nucleotide sequence ID" value="NZ_CP083931.1"/>
</dbReference>
<name>A0A286E8N6_9NEIS</name>
<feature type="domain" description="Solute-binding protein family 3/N-terminal" evidence="3">
    <location>
        <begin position="42"/>
        <end position="265"/>
    </location>
</feature>
<dbReference type="AlphaFoldDB" id="A0A286E8N6"/>
<dbReference type="PROSITE" id="PS51257">
    <property type="entry name" value="PROKAR_LIPOPROTEIN"/>
    <property type="match status" value="1"/>
</dbReference>
<organism evidence="4 5">
    <name type="scientific">Alysiella filiformis DSM 16848</name>
    <dbReference type="NCBI Taxonomy" id="1120981"/>
    <lineage>
        <taxon>Bacteria</taxon>
        <taxon>Pseudomonadati</taxon>
        <taxon>Pseudomonadota</taxon>
        <taxon>Betaproteobacteria</taxon>
        <taxon>Neisseriales</taxon>
        <taxon>Neisseriaceae</taxon>
        <taxon>Alysiella</taxon>
    </lineage>
</organism>
<evidence type="ECO:0000259" key="3">
    <source>
        <dbReference type="SMART" id="SM00062"/>
    </source>
</evidence>
<reference evidence="4 5" key="1">
    <citation type="submission" date="2017-09" db="EMBL/GenBank/DDBJ databases">
        <authorList>
            <person name="Ehlers B."/>
            <person name="Leendertz F.H."/>
        </authorList>
    </citation>
    <scope>NUCLEOTIDE SEQUENCE [LARGE SCALE GENOMIC DNA]</scope>
    <source>
        <strain evidence="4 5">DSM 16848</strain>
    </source>
</reference>
<feature type="signal peptide" evidence="2">
    <location>
        <begin position="1"/>
        <end position="21"/>
    </location>
</feature>
<evidence type="ECO:0000313" key="5">
    <source>
        <dbReference type="Proteomes" id="UP000219669"/>
    </source>
</evidence>
<protein>
    <submittedName>
        <fullName evidence="4">Polar amino acid transport system substrate-binding protein</fullName>
    </submittedName>
</protein>
<feature type="chain" id="PRO_5012606085" evidence="2">
    <location>
        <begin position="22"/>
        <end position="265"/>
    </location>
</feature>
<gene>
    <name evidence="4" type="ORF">SAMN02746062_00853</name>
</gene>
<dbReference type="Gene3D" id="3.40.190.10">
    <property type="entry name" value="Periplasmic binding protein-like II"/>
    <property type="match status" value="2"/>
</dbReference>
<dbReference type="Proteomes" id="UP000219669">
    <property type="component" value="Unassembled WGS sequence"/>
</dbReference>
<accession>A0A286E8N6</accession>
<sequence length="265" mass="29502">MFLKKYLLISSVLLAIGACSKQEETQNTTPVPNTAATTPSMTYRVGTDFTYAPYNQRTQNGGITGLDIDIMNAIAKNQNFQVEYVALEWDSLMKSAKTQNLSVVMDGIAADDLTDYPDYVLSQSYMRSGDCIYVAKPENSSNWHKQTVATHLDDFLDEELIKVHGVGKSKIEHIRTLLQGFQYLAADKVQAVVSDCGALRHVAKNPLFKDYTFYESKLPNSELPETADLGFGVLKSDTELLNKINTGLQNIKQSGELDAIIKKWN</sequence>
<dbReference type="Pfam" id="PF00497">
    <property type="entry name" value="SBP_bac_3"/>
    <property type="match status" value="1"/>
</dbReference>